<gene>
    <name evidence="2" type="ORF">N0V87_005851</name>
</gene>
<proteinExistence type="predicted"/>
<sequence>MPLACLFSYGLHGGGYGVGDGREDMSKFINANDNGFIGVGIQYRMSLGAFGFLAGDEVFRNGVVNLGLLDQQAALQWIQRYVHRFGGDPTRVTIWGVSAEDGSVMLQSIAYGGTQGTSLFTNSISFPPYLPQQYDYAGWIPSLAYYAFAVRAGCVTPRAYGNGARPIFECLVSRDTTILQEASALASASGRHGSWAFMPVTDGIFLESTPSQAVGAGKLNGRSLLTSNAAEEGLNFVPQNISIEDELRDWIKLIFPLFTTEDAARLRSHYPSSNCTALKYATSGVSGPTALDRSATASGFQQIANSIYSE</sequence>
<name>A0A9W8WXY2_9PLEO</name>
<dbReference type="OrthoDB" id="408631at2759"/>
<dbReference type="InterPro" id="IPR002018">
    <property type="entry name" value="CarbesteraseB"/>
</dbReference>
<organism evidence="2 3">
    <name type="scientific">Didymella glomerata</name>
    <dbReference type="NCBI Taxonomy" id="749621"/>
    <lineage>
        <taxon>Eukaryota</taxon>
        <taxon>Fungi</taxon>
        <taxon>Dikarya</taxon>
        <taxon>Ascomycota</taxon>
        <taxon>Pezizomycotina</taxon>
        <taxon>Dothideomycetes</taxon>
        <taxon>Pleosporomycetidae</taxon>
        <taxon>Pleosporales</taxon>
        <taxon>Pleosporineae</taxon>
        <taxon>Didymellaceae</taxon>
        <taxon>Didymella</taxon>
    </lineage>
</organism>
<dbReference type="InterPro" id="IPR050309">
    <property type="entry name" value="Type-B_Carboxylest/Lipase"/>
</dbReference>
<dbReference type="InterPro" id="IPR029058">
    <property type="entry name" value="AB_hydrolase_fold"/>
</dbReference>
<dbReference type="AlphaFoldDB" id="A0A9W8WXY2"/>
<dbReference type="SUPFAM" id="SSF53474">
    <property type="entry name" value="alpha/beta-Hydrolases"/>
    <property type="match status" value="1"/>
</dbReference>
<reference evidence="2" key="1">
    <citation type="submission" date="2022-10" db="EMBL/GenBank/DDBJ databases">
        <title>Tapping the CABI collections for fungal endophytes: first genome assemblies for Collariella, Neodidymelliopsis, Ascochyta clinopodiicola, Didymella pomorum, Didymosphaeria variabile, Neocosmospora piperis and Neocucurbitaria cava.</title>
        <authorList>
            <person name="Hill R."/>
        </authorList>
    </citation>
    <scope>NUCLEOTIDE SEQUENCE</scope>
    <source>
        <strain evidence="2">IMI 360193</strain>
    </source>
</reference>
<dbReference type="PANTHER" id="PTHR11559">
    <property type="entry name" value="CARBOXYLESTERASE"/>
    <property type="match status" value="1"/>
</dbReference>
<evidence type="ECO:0000313" key="2">
    <source>
        <dbReference type="EMBL" id="KAJ4335869.1"/>
    </source>
</evidence>
<dbReference type="Proteomes" id="UP001140562">
    <property type="component" value="Unassembled WGS sequence"/>
</dbReference>
<feature type="domain" description="Carboxylesterase type B" evidence="1">
    <location>
        <begin position="11"/>
        <end position="244"/>
    </location>
</feature>
<dbReference type="Pfam" id="PF00135">
    <property type="entry name" value="COesterase"/>
    <property type="match status" value="1"/>
</dbReference>
<evidence type="ECO:0000313" key="3">
    <source>
        <dbReference type="Proteomes" id="UP001140562"/>
    </source>
</evidence>
<dbReference type="EMBL" id="JAPEUV010000056">
    <property type="protein sequence ID" value="KAJ4335869.1"/>
    <property type="molecule type" value="Genomic_DNA"/>
</dbReference>
<evidence type="ECO:0000259" key="1">
    <source>
        <dbReference type="Pfam" id="PF00135"/>
    </source>
</evidence>
<protein>
    <recommendedName>
        <fullName evidence="1">Carboxylesterase type B domain-containing protein</fullName>
    </recommendedName>
</protein>
<dbReference type="Gene3D" id="3.40.50.1820">
    <property type="entry name" value="alpha/beta hydrolase"/>
    <property type="match status" value="1"/>
</dbReference>
<accession>A0A9W8WXY2</accession>
<comment type="caution">
    <text evidence="2">The sequence shown here is derived from an EMBL/GenBank/DDBJ whole genome shotgun (WGS) entry which is preliminary data.</text>
</comment>
<keyword evidence="3" id="KW-1185">Reference proteome</keyword>